<accession>A0A437MRB0</accession>
<comment type="caution">
    <text evidence="2">The sequence shown here is derived from an EMBL/GenBank/DDBJ whole genome shotgun (WGS) entry which is preliminary data.</text>
</comment>
<feature type="chain" id="PRO_5019494852" description="Outer membrane protein beta-barrel domain-containing protein" evidence="1">
    <location>
        <begin position="19"/>
        <end position="169"/>
    </location>
</feature>
<reference evidence="2 3" key="1">
    <citation type="submission" date="2019-01" db="EMBL/GenBank/DDBJ databases">
        <authorList>
            <person name="Chen W.-M."/>
        </authorList>
    </citation>
    <scope>NUCLEOTIDE SEQUENCE [LARGE SCALE GENOMIC DNA]</scope>
    <source>
        <strain evidence="2 3">YBJ-36</strain>
    </source>
</reference>
<dbReference type="Proteomes" id="UP000282759">
    <property type="component" value="Unassembled WGS sequence"/>
</dbReference>
<gene>
    <name evidence="2" type="ORF">EOD41_14610</name>
</gene>
<organism evidence="2 3">
    <name type="scientific">Mucilaginibacter limnophilus</name>
    <dbReference type="NCBI Taxonomy" id="1932778"/>
    <lineage>
        <taxon>Bacteria</taxon>
        <taxon>Pseudomonadati</taxon>
        <taxon>Bacteroidota</taxon>
        <taxon>Sphingobacteriia</taxon>
        <taxon>Sphingobacteriales</taxon>
        <taxon>Sphingobacteriaceae</taxon>
        <taxon>Mucilaginibacter</taxon>
    </lineage>
</organism>
<evidence type="ECO:0000256" key="1">
    <source>
        <dbReference type="SAM" id="SignalP"/>
    </source>
</evidence>
<dbReference type="EMBL" id="SACK01000006">
    <property type="protein sequence ID" value="RVU00187.1"/>
    <property type="molecule type" value="Genomic_DNA"/>
</dbReference>
<dbReference type="AlphaFoldDB" id="A0A437MRB0"/>
<dbReference type="OrthoDB" id="668980at2"/>
<proteinExistence type="predicted"/>
<feature type="signal peptide" evidence="1">
    <location>
        <begin position="1"/>
        <end position="18"/>
    </location>
</feature>
<keyword evidence="1" id="KW-0732">Signal</keyword>
<dbReference type="RefSeq" id="WP_127706197.1">
    <property type="nucleotide sequence ID" value="NZ_SACK01000006.1"/>
</dbReference>
<name>A0A437MRB0_9SPHI</name>
<protein>
    <recommendedName>
        <fullName evidence="4">Outer membrane protein beta-barrel domain-containing protein</fullName>
    </recommendedName>
</protein>
<keyword evidence="3" id="KW-1185">Reference proteome</keyword>
<sequence length="169" mass="18101">MKKILLVLLVFAALKVQAQSVSLNKAFSVGLELGIPSQSIYNIGFGGSGKAEVPIASPVSLTITAGYTSFYYKSALIGGGDRFPDAAGYVPLKGGAKVYLSRGVYAEAEGGAVLETNYAKKTLSAFSIGPGFLIPLKSDNQSIDFSLRYERWSNNLKQTGIRVAYRFGW</sequence>
<evidence type="ECO:0008006" key="4">
    <source>
        <dbReference type="Google" id="ProtNLM"/>
    </source>
</evidence>
<evidence type="ECO:0000313" key="2">
    <source>
        <dbReference type="EMBL" id="RVU00187.1"/>
    </source>
</evidence>
<evidence type="ECO:0000313" key="3">
    <source>
        <dbReference type="Proteomes" id="UP000282759"/>
    </source>
</evidence>